<evidence type="ECO:0000259" key="8">
    <source>
        <dbReference type="Pfam" id="PF14474"/>
    </source>
</evidence>
<dbReference type="PANTHER" id="PTHR41391">
    <property type="entry name" value="RESTRICTION OF TELOMERE CAPPING PROTEIN 4"/>
    <property type="match status" value="1"/>
</dbReference>
<evidence type="ECO:0000256" key="3">
    <source>
        <dbReference type="ARBA" id="ARBA00004496"/>
    </source>
</evidence>
<comment type="caution">
    <text evidence="9">The sequence shown here is derived from an EMBL/GenBank/DDBJ whole genome shotgun (WGS) entry which is preliminary data.</text>
</comment>
<dbReference type="Pfam" id="PF14474">
    <property type="entry name" value="RTC4"/>
    <property type="match status" value="1"/>
</dbReference>
<comment type="subcellular location">
    <subcellularLocation>
        <location evidence="3">Cytoplasm</location>
    </subcellularLocation>
    <subcellularLocation>
        <location evidence="2">Nucleus</location>
    </subcellularLocation>
</comment>
<reference evidence="9 10" key="1">
    <citation type="journal article" date="2024" name="J Genomics">
        <title>Draft genome sequencing and assembly of Favolaschia claudopus CIRM-BRFM 2984 isolated from oak limbs.</title>
        <authorList>
            <person name="Navarro D."/>
            <person name="Drula E."/>
            <person name="Chaduli D."/>
            <person name="Cazenave R."/>
            <person name="Ahrendt S."/>
            <person name="Wang J."/>
            <person name="Lipzen A."/>
            <person name="Daum C."/>
            <person name="Barry K."/>
            <person name="Grigoriev I.V."/>
            <person name="Favel A."/>
            <person name="Rosso M.N."/>
            <person name="Martin F."/>
        </authorList>
    </citation>
    <scope>NUCLEOTIDE SEQUENCE [LARGE SCALE GENOMIC DNA]</scope>
    <source>
        <strain evidence="9 10">CIRM-BRFM 2984</strain>
    </source>
</reference>
<protein>
    <recommendedName>
        <fullName evidence="5">Restriction of telomere capping protein 4</fullName>
    </recommendedName>
</protein>
<evidence type="ECO:0000256" key="6">
    <source>
        <dbReference type="ARBA" id="ARBA00022490"/>
    </source>
</evidence>
<keyword evidence="7" id="KW-0539">Nucleus</keyword>
<evidence type="ECO:0000313" key="9">
    <source>
        <dbReference type="EMBL" id="KAK6991547.1"/>
    </source>
</evidence>
<dbReference type="PANTHER" id="PTHR41391:SF1">
    <property type="entry name" value="RESTRICTION OF TELOMERE CAPPING PROTEIN 4"/>
    <property type="match status" value="1"/>
</dbReference>
<comment type="similarity">
    <text evidence="4">Belongs to the RTC4 family.</text>
</comment>
<accession>A0AAV9ZSR2</accession>
<name>A0AAV9ZSR2_9AGAR</name>
<evidence type="ECO:0000256" key="2">
    <source>
        <dbReference type="ARBA" id="ARBA00004123"/>
    </source>
</evidence>
<dbReference type="Proteomes" id="UP001362999">
    <property type="component" value="Unassembled WGS sequence"/>
</dbReference>
<keyword evidence="10" id="KW-1185">Reference proteome</keyword>
<keyword evidence="6" id="KW-0963">Cytoplasm</keyword>
<evidence type="ECO:0000256" key="5">
    <source>
        <dbReference type="ARBA" id="ARBA00015162"/>
    </source>
</evidence>
<dbReference type="InterPro" id="IPR028094">
    <property type="entry name" value="RTC4_C"/>
</dbReference>
<dbReference type="EMBL" id="JAWWNJ010000117">
    <property type="protein sequence ID" value="KAK6991547.1"/>
    <property type="molecule type" value="Genomic_DNA"/>
</dbReference>
<evidence type="ECO:0000313" key="10">
    <source>
        <dbReference type="Proteomes" id="UP001362999"/>
    </source>
</evidence>
<evidence type="ECO:0000256" key="4">
    <source>
        <dbReference type="ARBA" id="ARBA00009461"/>
    </source>
</evidence>
<gene>
    <name evidence="9" type="ORF">R3P38DRAFT_2803840</name>
</gene>
<organism evidence="9 10">
    <name type="scientific">Favolaschia claudopus</name>
    <dbReference type="NCBI Taxonomy" id="2862362"/>
    <lineage>
        <taxon>Eukaryota</taxon>
        <taxon>Fungi</taxon>
        <taxon>Dikarya</taxon>
        <taxon>Basidiomycota</taxon>
        <taxon>Agaricomycotina</taxon>
        <taxon>Agaricomycetes</taxon>
        <taxon>Agaricomycetidae</taxon>
        <taxon>Agaricales</taxon>
        <taxon>Marasmiineae</taxon>
        <taxon>Mycenaceae</taxon>
        <taxon>Favolaschia</taxon>
    </lineage>
</organism>
<dbReference type="GO" id="GO:0005737">
    <property type="term" value="C:cytoplasm"/>
    <property type="evidence" value="ECO:0007669"/>
    <property type="project" value="UniProtKB-SubCell"/>
</dbReference>
<evidence type="ECO:0000256" key="1">
    <source>
        <dbReference type="ARBA" id="ARBA00002738"/>
    </source>
</evidence>
<proteinExistence type="inferred from homology"/>
<comment type="function">
    <text evidence="1">May be involved in a process influencing telomere capping.</text>
</comment>
<dbReference type="AlphaFoldDB" id="A0AAV9ZSR2"/>
<evidence type="ECO:0000256" key="7">
    <source>
        <dbReference type="ARBA" id="ARBA00023242"/>
    </source>
</evidence>
<sequence>MFLAILISRSILAQRHEFERKILPKAEAEHWPTSINWAGLQSRVQGMDVELKNLITNNDIRKDNIFWKALEVDLRQLGSRIVGSISGQLSRFQLMENWVLLSYTKPYMYSLFAKTDPSLVEPLTVREFISAVLVPEAAVRLIMQDMSLEREKAEAVLRDSPRSC</sequence>
<dbReference type="GO" id="GO:0005634">
    <property type="term" value="C:nucleus"/>
    <property type="evidence" value="ECO:0007669"/>
    <property type="project" value="UniProtKB-SubCell"/>
</dbReference>
<feature type="domain" description="Restriction of telomere capping protein 4 C-terminal" evidence="8">
    <location>
        <begin position="113"/>
        <end position="160"/>
    </location>
</feature>
<dbReference type="InterPro" id="IPR039024">
    <property type="entry name" value="RTC4"/>
</dbReference>